<proteinExistence type="predicted"/>
<dbReference type="InterPro" id="IPR004242">
    <property type="entry name" value="Transposase_21"/>
</dbReference>
<dbReference type="Pfam" id="PF02992">
    <property type="entry name" value="Transposase_21"/>
    <property type="match status" value="1"/>
</dbReference>
<accession>A0A8H7QMP4</accession>
<organism evidence="1 2">
    <name type="scientific">Mucor saturninus</name>
    <dbReference type="NCBI Taxonomy" id="64648"/>
    <lineage>
        <taxon>Eukaryota</taxon>
        <taxon>Fungi</taxon>
        <taxon>Fungi incertae sedis</taxon>
        <taxon>Mucoromycota</taxon>
        <taxon>Mucoromycotina</taxon>
        <taxon>Mucoromycetes</taxon>
        <taxon>Mucorales</taxon>
        <taxon>Mucorineae</taxon>
        <taxon>Mucoraceae</taxon>
        <taxon>Mucor</taxon>
    </lineage>
</organism>
<evidence type="ECO:0008006" key="3">
    <source>
        <dbReference type="Google" id="ProtNLM"/>
    </source>
</evidence>
<dbReference type="AlphaFoldDB" id="A0A8H7QMP4"/>
<keyword evidence="2" id="KW-1185">Reference proteome</keyword>
<dbReference type="OrthoDB" id="2237231at2759"/>
<dbReference type="Proteomes" id="UP000603453">
    <property type="component" value="Unassembled WGS sequence"/>
</dbReference>
<dbReference type="PANTHER" id="PTHR46579">
    <property type="entry name" value="F5/8 TYPE C DOMAIN-CONTAINING PROTEIN-RELATED"/>
    <property type="match status" value="1"/>
</dbReference>
<reference evidence="1" key="1">
    <citation type="submission" date="2020-12" db="EMBL/GenBank/DDBJ databases">
        <title>Metabolic potential, ecology and presence of endohyphal bacteria is reflected in genomic diversity of Mucoromycotina.</title>
        <authorList>
            <person name="Muszewska A."/>
            <person name="Okrasinska A."/>
            <person name="Steczkiewicz K."/>
            <person name="Drgas O."/>
            <person name="Orlowska M."/>
            <person name="Perlinska-Lenart U."/>
            <person name="Aleksandrzak-Piekarczyk T."/>
            <person name="Szatraj K."/>
            <person name="Zielenkiewicz U."/>
            <person name="Pilsyk S."/>
            <person name="Malc E."/>
            <person name="Mieczkowski P."/>
            <person name="Kruszewska J.S."/>
            <person name="Biernat P."/>
            <person name="Pawlowska J."/>
        </authorList>
    </citation>
    <scope>NUCLEOTIDE SEQUENCE</scope>
    <source>
        <strain evidence="1">WA0000017839</strain>
    </source>
</reference>
<gene>
    <name evidence="1" type="ORF">INT47_011508</name>
</gene>
<evidence type="ECO:0000313" key="2">
    <source>
        <dbReference type="Proteomes" id="UP000603453"/>
    </source>
</evidence>
<dbReference type="EMBL" id="JAEPRD010000198">
    <property type="protein sequence ID" value="KAG2194341.1"/>
    <property type="molecule type" value="Genomic_DNA"/>
</dbReference>
<sequence>MSTTMQNLRRCTCSRCKTGVNGFKLVNRKTLVNHEEADERASFLMERMQQTNENAATETADVPEHAEINANEESDDEDVLDDIFDDEEDDEGEAPAEDPFARFGNNEYLPTEPLAFVLFLTLFLLNGKHLTEEACEILMIMFNIALEITHHRYRFPVRAETFVAWCQLASRVHHGMKEYVSCTTCHAVHPFETACEKIALLGKTCSSVEPFPRSTRCGNDLFLANAKTELKPKRSFFYNSVITTLKTFFLREDFVDDVKHWQSREVIPGVMSDVYDGSIWREFKMDPADEVPYVQQSEFNLMLTINVDWFQLYTNSVYSCGGIYLTIQNLPRDVRNLRKNVLLCALLPGPGEPKTFQMNHYLRLLVDELLLLADGVQMQTKYHGIVTVKEALTMVACDLPAARKVIGMTSHNSINACNQCTHLFKSIPGHPHQRNFAAAPRDGTLVIRDAGSHRVNAEIWKNTPTASSRTELEQKNGVRYSELLRLSYFDPIEFVVFDICHNTFMGTAKRMMRVIWREEINIVNDRTEPLITKAHLKEMSKACLEKLVLPFGYDGQSLCRKMTIGEVGFGHVKSDEFKAWVLAMSPYLLTMRLPKQYYDNCMDFIAANVYLSSPVISLEEVEKMHAHMMTFLDDFVDTYKDPTLFVSNMHYHTHLKTVLTKWGPGPSSWIFNFERYNCDVKSFKTNRKGPVEKTYMKKFLHAIHSEDYFRGLNSSLVLGSRHNAQVTGLFAGGNIHGYDNVNDELEGEYQKSNFDFSLSQFLEINHGPKLAYGYEEMPQSVFSKMKIKCTTNMDSVMFGHLLNYYVDLYHVWFDPFAAHSRINKFVTLDLFGAVFKSMESACANARGSYIRAFYRLTDQEDVVREEENSGERTARHYKFISDSGVLRPAQVVMFFRHSVDVMQRTGKTASGIHTFALVRWFKESAVQLGSYNHHNMHVVANEFEEMSRMSILPVHLIHSPIVVKISHLDNINVVTNMAQRLFF</sequence>
<comment type="caution">
    <text evidence="1">The sequence shown here is derived from an EMBL/GenBank/DDBJ whole genome shotgun (WGS) entry which is preliminary data.</text>
</comment>
<evidence type="ECO:0000313" key="1">
    <source>
        <dbReference type="EMBL" id="KAG2194341.1"/>
    </source>
</evidence>
<dbReference type="PANTHER" id="PTHR46579:SF2">
    <property type="entry name" value="C2H2-TYPE DOMAIN-CONTAINING PROTEIN"/>
    <property type="match status" value="1"/>
</dbReference>
<protein>
    <recommendedName>
        <fullName evidence="3">Transposase</fullName>
    </recommendedName>
</protein>
<name>A0A8H7QMP4_9FUNG</name>